<accession>A0AAW0D8K4</accession>
<dbReference type="AlphaFoldDB" id="A0AAW0D8K4"/>
<feature type="compositionally biased region" description="Basic residues" evidence="1">
    <location>
        <begin position="658"/>
        <end position="673"/>
    </location>
</feature>
<organism evidence="2 3">
    <name type="scientific">Paramarasmius palmivorus</name>
    <dbReference type="NCBI Taxonomy" id="297713"/>
    <lineage>
        <taxon>Eukaryota</taxon>
        <taxon>Fungi</taxon>
        <taxon>Dikarya</taxon>
        <taxon>Basidiomycota</taxon>
        <taxon>Agaricomycotina</taxon>
        <taxon>Agaricomycetes</taxon>
        <taxon>Agaricomycetidae</taxon>
        <taxon>Agaricales</taxon>
        <taxon>Marasmiineae</taxon>
        <taxon>Marasmiaceae</taxon>
        <taxon>Paramarasmius</taxon>
    </lineage>
</organism>
<dbReference type="Proteomes" id="UP001383192">
    <property type="component" value="Unassembled WGS sequence"/>
</dbReference>
<feature type="region of interest" description="Disordered" evidence="1">
    <location>
        <begin position="1"/>
        <end position="673"/>
    </location>
</feature>
<feature type="compositionally biased region" description="Basic and acidic residues" evidence="1">
    <location>
        <begin position="388"/>
        <end position="404"/>
    </location>
</feature>
<feature type="compositionally biased region" description="Basic and acidic residues" evidence="1">
    <location>
        <begin position="208"/>
        <end position="273"/>
    </location>
</feature>
<keyword evidence="3" id="KW-1185">Reference proteome</keyword>
<name>A0AAW0D8K4_9AGAR</name>
<protein>
    <submittedName>
        <fullName evidence="2">Uncharacterized protein</fullName>
    </submittedName>
</protein>
<feature type="compositionally biased region" description="Pro residues" evidence="1">
    <location>
        <begin position="374"/>
        <end position="387"/>
    </location>
</feature>
<dbReference type="EMBL" id="JAYKXP010000018">
    <property type="protein sequence ID" value="KAK7047897.1"/>
    <property type="molecule type" value="Genomic_DNA"/>
</dbReference>
<proteinExistence type="predicted"/>
<evidence type="ECO:0000256" key="1">
    <source>
        <dbReference type="SAM" id="MobiDB-lite"/>
    </source>
</evidence>
<comment type="caution">
    <text evidence="2">The sequence shown here is derived from an EMBL/GenBank/DDBJ whole genome shotgun (WGS) entry which is preliminary data.</text>
</comment>
<feature type="compositionally biased region" description="Polar residues" evidence="1">
    <location>
        <begin position="501"/>
        <end position="513"/>
    </location>
</feature>
<feature type="compositionally biased region" description="Basic and acidic residues" evidence="1">
    <location>
        <begin position="420"/>
        <end position="461"/>
    </location>
</feature>
<sequence>MTHQPSALAESATLKTATSTGGRRKSSRFAPAPTQEDEDDPMVPDEFKIAVPPKPEPTTRPRERSRESIRDRDRDERLPRLQTNHRDSQISPTALRRQERSPSPAADDAPTGASQRKRQPLPPQAQRFREARIVKSRYADEAPRMPVPTRERDPPPHTDRGGGAPSAPRGMEPPVAPLSSRGRPRSRSRSPDRRDRPLMRRLTPSRSRSRERSRERQRPRSRSRSRERQRSRERERPRDERQRDERPRDPPRRERSPDRRMDNEPPKAPRAMEHANGTNLPPPPLSPTARTGRPGRPEKPRRGRRVREIPAATGTNNIPVGVRQPSEVGPKLVGPVSPVAPPPPGISSANLVPLKNRSRSGYGTGAPDGDFNDAPPPPRMQSPPRRPVNPEREVVYNDVDRDKNGYPPNKARRLSPVESRPTRERSPRRWGPREREPSPGYRDDRGRGRDRDLHDDYRDRPATPPPMSREPSHASPLFDDRAERRSVRNGDSHEDLRNAPENGSETPAQQNGYKMQHPLPMNPKLLRMGPSSSLSPQLSRRERSRSPPPPAPEPTAEPLKPSKPPIKIRRPPPISKESSLPELPMVVDPEPQRPPNMRRGGSLLDRLSDAGPNGEDPSLSLRDRVQVPLKRDRDDMVDSMLEDRIGGASGHDIDGPGGKRRKRSGKKPRRRGG</sequence>
<feature type="compositionally biased region" description="Basic and acidic residues" evidence="1">
    <location>
        <begin position="57"/>
        <end position="88"/>
    </location>
</feature>
<evidence type="ECO:0000313" key="2">
    <source>
        <dbReference type="EMBL" id="KAK7047897.1"/>
    </source>
</evidence>
<feature type="compositionally biased region" description="Basic and acidic residues" evidence="1">
    <location>
        <begin position="127"/>
        <end position="160"/>
    </location>
</feature>
<feature type="compositionally biased region" description="Basic and acidic residues" evidence="1">
    <location>
        <begin position="189"/>
        <end position="198"/>
    </location>
</feature>
<reference evidence="2 3" key="1">
    <citation type="submission" date="2024-01" db="EMBL/GenBank/DDBJ databases">
        <title>A draft genome for a cacao thread blight-causing isolate of Paramarasmius palmivorus.</title>
        <authorList>
            <person name="Baruah I.K."/>
            <person name="Bukari Y."/>
            <person name="Amoako-Attah I."/>
            <person name="Meinhardt L.W."/>
            <person name="Bailey B.A."/>
            <person name="Cohen S.P."/>
        </authorList>
    </citation>
    <scope>NUCLEOTIDE SEQUENCE [LARGE SCALE GENOMIC DNA]</scope>
    <source>
        <strain evidence="2 3">GH-12</strain>
    </source>
</reference>
<evidence type="ECO:0000313" key="3">
    <source>
        <dbReference type="Proteomes" id="UP001383192"/>
    </source>
</evidence>
<feature type="compositionally biased region" description="Basic and acidic residues" evidence="1">
    <location>
        <begin position="478"/>
        <end position="498"/>
    </location>
</feature>
<gene>
    <name evidence="2" type="ORF">VNI00_006225</name>
</gene>
<feature type="compositionally biased region" description="Pro residues" evidence="1">
    <location>
        <begin position="546"/>
        <end position="555"/>
    </location>
</feature>
<feature type="compositionally biased region" description="Basic and acidic residues" evidence="1">
    <location>
        <begin position="621"/>
        <end position="645"/>
    </location>
</feature>